<dbReference type="EC" id="1.6.2.4" evidence="15"/>
<evidence type="ECO:0000256" key="7">
    <source>
        <dbReference type="ARBA" id="ARBA00022617"/>
    </source>
</evidence>
<dbReference type="GO" id="GO:0010181">
    <property type="term" value="F:FMN binding"/>
    <property type="evidence" value="ECO:0007669"/>
    <property type="project" value="InterPro"/>
</dbReference>
<dbReference type="InterPro" id="IPR017938">
    <property type="entry name" value="Riboflavin_synthase-like_b-brl"/>
</dbReference>
<dbReference type="GO" id="GO:0005829">
    <property type="term" value="C:cytosol"/>
    <property type="evidence" value="ECO:0007669"/>
    <property type="project" value="TreeGrafter"/>
</dbReference>
<evidence type="ECO:0000259" key="17">
    <source>
        <dbReference type="PROSITE" id="PS51384"/>
    </source>
</evidence>
<protein>
    <recommendedName>
        <fullName evidence="15">NADPH--hemoprotein reductase</fullName>
        <ecNumber evidence="15">1.6.2.4</ecNumber>
    </recommendedName>
</protein>
<dbReference type="GO" id="GO:0016705">
    <property type="term" value="F:oxidoreductase activity, acting on paired donors, with incorporation or reduction of molecular oxygen"/>
    <property type="evidence" value="ECO:0007669"/>
    <property type="project" value="InterPro"/>
</dbReference>
<dbReference type="Pfam" id="PF00175">
    <property type="entry name" value="NAD_binding_1"/>
    <property type="match status" value="1"/>
</dbReference>
<comment type="cofactor">
    <cofactor evidence="1">
        <name>FMN</name>
        <dbReference type="ChEBI" id="CHEBI:58210"/>
    </cofactor>
</comment>
<evidence type="ECO:0000256" key="6">
    <source>
        <dbReference type="ARBA" id="ARBA00022448"/>
    </source>
</evidence>
<evidence type="ECO:0000256" key="13">
    <source>
        <dbReference type="ARBA" id="ARBA00023004"/>
    </source>
</evidence>
<dbReference type="PROSITE" id="PS50902">
    <property type="entry name" value="FLAVODOXIN_LIKE"/>
    <property type="match status" value="1"/>
</dbReference>
<keyword evidence="10" id="KW-0274">FAD</keyword>
<reference evidence="19" key="1">
    <citation type="submission" date="2016-06" db="EMBL/GenBank/DDBJ databases">
        <authorList>
            <person name="Sutton G."/>
            <person name="Brinkac L."/>
            <person name="Sanka R."/>
            <person name="Adams M."/>
            <person name="Lau E."/>
            <person name="Garcia-Basteiro A."/>
            <person name="Lopez-Varela E."/>
            <person name="Palencia S."/>
        </authorList>
    </citation>
    <scope>NUCLEOTIDE SEQUENCE [LARGE SCALE GENOMIC DNA]</scope>
    <source>
        <strain evidence="19">1274684.2</strain>
    </source>
</reference>
<dbReference type="EMBL" id="LZMF01000008">
    <property type="protein sequence ID" value="OBK91084.1"/>
    <property type="molecule type" value="Genomic_DNA"/>
</dbReference>
<dbReference type="RefSeq" id="WP_065022894.1">
    <property type="nucleotide sequence ID" value="NZ_LZMF01000008.1"/>
</dbReference>
<dbReference type="GO" id="GO:0020037">
    <property type="term" value="F:heme binding"/>
    <property type="evidence" value="ECO:0007669"/>
    <property type="project" value="InterPro"/>
</dbReference>
<comment type="similarity">
    <text evidence="4">In the N-terminal section; belongs to the cytochrome P450 family.</text>
</comment>
<keyword evidence="8" id="KW-0285">Flavoprotein</keyword>
<dbReference type="GO" id="GO:0005506">
    <property type="term" value="F:iron ion binding"/>
    <property type="evidence" value="ECO:0007669"/>
    <property type="project" value="InterPro"/>
</dbReference>
<dbReference type="InterPro" id="IPR029039">
    <property type="entry name" value="Flavoprotein-like_sf"/>
</dbReference>
<dbReference type="InterPro" id="IPR039261">
    <property type="entry name" value="FNR_nucleotide-bd"/>
</dbReference>
<keyword evidence="9" id="KW-0479">Metal-binding</keyword>
<evidence type="ECO:0000256" key="12">
    <source>
        <dbReference type="ARBA" id="ARBA00023002"/>
    </source>
</evidence>
<evidence type="ECO:0000256" key="14">
    <source>
        <dbReference type="ARBA" id="ARBA00023033"/>
    </source>
</evidence>
<dbReference type="InterPro" id="IPR036396">
    <property type="entry name" value="Cyt_P450_sf"/>
</dbReference>
<dbReference type="Pfam" id="PF00067">
    <property type="entry name" value="p450"/>
    <property type="match status" value="1"/>
</dbReference>
<dbReference type="InterPro" id="IPR001128">
    <property type="entry name" value="Cyt_P450"/>
</dbReference>
<dbReference type="SUPFAM" id="SSF52218">
    <property type="entry name" value="Flavoproteins"/>
    <property type="match status" value="1"/>
</dbReference>
<gene>
    <name evidence="18" type="ORF">A5648_15360</name>
</gene>
<dbReference type="Pfam" id="PF00258">
    <property type="entry name" value="Flavodoxin_1"/>
    <property type="match status" value="1"/>
</dbReference>
<dbReference type="InterPro" id="IPR001433">
    <property type="entry name" value="OxRdtase_FAD/NAD-bd"/>
</dbReference>
<dbReference type="Pfam" id="PF00667">
    <property type="entry name" value="FAD_binding_1"/>
    <property type="match status" value="1"/>
</dbReference>
<feature type="domain" description="FAD-binding FR-type" evidence="17">
    <location>
        <begin position="629"/>
        <end position="868"/>
    </location>
</feature>
<dbReference type="CDD" id="cd11033">
    <property type="entry name" value="CYP142-like"/>
    <property type="match status" value="1"/>
</dbReference>
<evidence type="ECO:0000256" key="10">
    <source>
        <dbReference type="ARBA" id="ARBA00022827"/>
    </source>
</evidence>
<keyword evidence="6" id="KW-0813">Transport</keyword>
<name>A0A1A3U8C3_MYCSD</name>
<dbReference type="Gene3D" id="1.20.990.10">
    <property type="entry name" value="NADPH-cytochrome p450 Reductase, Chain A, domain 3"/>
    <property type="match status" value="1"/>
</dbReference>
<dbReference type="Gene3D" id="2.40.30.10">
    <property type="entry name" value="Translation factors"/>
    <property type="match status" value="2"/>
</dbReference>
<dbReference type="InterPro" id="IPR017927">
    <property type="entry name" value="FAD-bd_FR_type"/>
</dbReference>
<comment type="cofactor">
    <cofactor evidence="3">
        <name>FAD</name>
        <dbReference type="ChEBI" id="CHEBI:57692"/>
    </cofactor>
</comment>
<dbReference type="AlphaFoldDB" id="A0A1A3U8C3"/>
<evidence type="ECO:0000256" key="2">
    <source>
        <dbReference type="ARBA" id="ARBA00001971"/>
    </source>
</evidence>
<evidence type="ECO:0000256" key="1">
    <source>
        <dbReference type="ARBA" id="ARBA00001917"/>
    </source>
</evidence>
<dbReference type="SUPFAM" id="SSF52343">
    <property type="entry name" value="Ferredoxin reductase-like, C-terminal NADP-linked domain"/>
    <property type="match status" value="1"/>
</dbReference>
<feature type="domain" description="Flavodoxin-like" evidence="16">
    <location>
        <begin position="452"/>
        <end position="590"/>
    </location>
</feature>
<dbReference type="InterPro" id="IPR023173">
    <property type="entry name" value="NADPH_Cyt_P450_Rdtase_alpha"/>
</dbReference>
<keyword evidence="7" id="KW-0349">Heme</keyword>
<dbReference type="InterPro" id="IPR008254">
    <property type="entry name" value="Flavodoxin/NO_synth"/>
</dbReference>
<dbReference type="PANTHER" id="PTHR19384:SF17">
    <property type="entry name" value="NADPH--CYTOCHROME P450 REDUCTASE"/>
    <property type="match status" value="1"/>
</dbReference>
<evidence type="ECO:0000256" key="3">
    <source>
        <dbReference type="ARBA" id="ARBA00001974"/>
    </source>
</evidence>
<dbReference type="PRINTS" id="PR00359">
    <property type="entry name" value="BP450"/>
</dbReference>
<dbReference type="FunFam" id="1.10.630.10:FF:000018">
    <property type="entry name" value="Cytochrome P450 monooxygenase"/>
    <property type="match status" value="1"/>
</dbReference>
<dbReference type="GO" id="GO:0050660">
    <property type="term" value="F:flavin adenine dinucleotide binding"/>
    <property type="evidence" value="ECO:0007669"/>
    <property type="project" value="TreeGrafter"/>
</dbReference>
<dbReference type="SUPFAM" id="SSF63380">
    <property type="entry name" value="Riboflavin synthase domain-like"/>
    <property type="match status" value="1"/>
</dbReference>
<evidence type="ECO:0000256" key="5">
    <source>
        <dbReference type="ARBA" id="ARBA00010617"/>
    </source>
</evidence>
<dbReference type="InterPro" id="IPR017972">
    <property type="entry name" value="Cyt_P450_CS"/>
</dbReference>
<dbReference type="Gene3D" id="3.40.50.80">
    <property type="entry name" value="Nucleotide-binding domain of ferredoxin-NADP reductase (FNR) module"/>
    <property type="match status" value="1"/>
</dbReference>
<dbReference type="PROSITE" id="PS00086">
    <property type="entry name" value="CYTOCHROME_P450"/>
    <property type="match status" value="1"/>
</dbReference>
<evidence type="ECO:0000313" key="19">
    <source>
        <dbReference type="Proteomes" id="UP000093759"/>
    </source>
</evidence>
<sequence length="1025" mass="112756">MTINVSTRHSEWPDLIHPDTFADGIPHDLLAQARSQAPVIWVDEPAAGTFEGGPGFWAVLRHADVSHVSRHPELFSSWERTAFLRDPRPQDLPVLRRMMLHMDPPQHSKLRKIVNKAFTPQAVRTQLASVIDDHARSVVDAICERGEIDFLTDVAAEMPLLVLADMLGAPREDRGLLYDWTNRLVGIDDPDYGGDPKVYISAFMEMFAYARRQTEARRAQPTDDLWSTIANAEVDGDRLKPDDLDRFFQLLMVAGNETTRNLIAGGMVLLHDNPDQFEMLKGDLSLLPGAIEEMLRCTTPVIQFRRTATQDTEVAGQPIGAGDKVVIVYASANRDDTVFEDPNRFDITRDPNPHISFGDGTHFCLGANLARLEARVLFTELFTRLPDLHLSRPYERMRSSFIHGFKHMPAAFTPTKAPRQASSAAEVGSRSVVAAQAVRSPAPATHRHDTPLLVLYGSNFGTAEDVAEQLAREAEARGFATTVEALDERVDALPTDGAVLLTSSTYNGTPPDNAKGFHDWIATTTRSQQGRKFAVFGCGDSDWSATFQQFPKLMDERLTALGATCVHLRGQGDASGDFDAQLQSWTKALWPALAEALGIDLAEPAASTEPRFTIEVMRGDGRSPFSESLSAYPVTVEVNRELVRETQHGLPARSVRHIEMQLPDGVTYEAGDHLGVIPHNSPAQVQRVAGRFGFETHSVIKLHASGATKTFLPVGERISVQSLLADYIELGQTASRRDIAAMLRYTEHSPTHAKLEQLLDEDSDAYRTQVLASRRSVIDLLEEHPECALPFSVYLEMTPALSPRYYSISSSAQVSPTKCSITVGVLNGPARSGRGTFDGACSSYLAARDREQVVDAFVRQTGSKFRLPADPATPLIMIGAGTGIAPFRGFLQERAALAAQGVPLGTAMLFFGCRHPQQDQLYADEIRDYERAGIVRQVCAYSRLPEGPRTYVQDRLGALGEEIHALLAGGAFVYVCGATTMANGVRAALEGIHRTYVGATEHEARLWREELEAAGRYLVDVWASE</sequence>
<proteinExistence type="inferred from homology"/>
<dbReference type="Gene3D" id="1.10.630.10">
    <property type="entry name" value="Cytochrome P450"/>
    <property type="match status" value="1"/>
</dbReference>
<dbReference type="Proteomes" id="UP000093759">
    <property type="component" value="Unassembled WGS sequence"/>
</dbReference>
<dbReference type="PROSITE" id="PS51384">
    <property type="entry name" value="FAD_FR"/>
    <property type="match status" value="1"/>
</dbReference>
<dbReference type="InterPro" id="IPR002397">
    <property type="entry name" value="Cyt_P450_B"/>
</dbReference>
<evidence type="ECO:0000256" key="4">
    <source>
        <dbReference type="ARBA" id="ARBA00010018"/>
    </source>
</evidence>
<evidence type="ECO:0000313" key="18">
    <source>
        <dbReference type="EMBL" id="OBK91084.1"/>
    </source>
</evidence>
<organism evidence="18 19">
    <name type="scientific">Mycolicibacter sinensis (strain JDM601)</name>
    <name type="common">Mycobacterium sinense</name>
    <dbReference type="NCBI Taxonomy" id="875328"/>
    <lineage>
        <taxon>Bacteria</taxon>
        <taxon>Bacillati</taxon>
        <taxon>Actinomycetota</taxon>
        <taxon>Actinomycetes</taxon>
        <taxon>Mycobacteriales</taxon>
        <taxon>Mycobacteriaceae</taxon>
        <taxon>Mycolicibacter</taxon>
    </lineage>
</organism>
<evidence type="ECO:0000256" key="15">
    <source>
        <dbReference type="ARBA" id="ARBA00023797"/>
    </source>
</evidence>
<dbReference type="SUPFAM" id="SSF48264">
    <property type="entry name" value="Cytochrome P450"/>
    <property type="match status" value="1"/>
</dbReference>
<evidence type="ECO:0000259" key="16">
    <source>
        <dbReference type="PROSITE" id="PS50902"/>
    </source>
</evidence>
<dbReference type="Gene3D" id="3.40.50.360">
    <property type="match status" value="1"/>
</dbReference>
<dbReference type="GO" id="GO:0004497">
    <property type="term" value="F:monooxygenase activity"/>
    <property type="evidence" value="ECO:0007669"/>
    <property type="project" value="UniProtKB-KW"/>
</dbReference>
<comment type="caution">
    <text evidence="18">The sequence shown here is derived from an EMBL/GenBank/DDBJ whole genome shotgun (WGS) entry which is preliminary data.</text>
</comment>
<dbReference type="GO" id="GO:0003958">
    <property type="term" value="F:NADPH-hemoprotein reductase activity"/>
    <property type="evidence" value="ECO:0007669"/>
    <property type="project" value="UniProtKB-EC"/>
</dbReference>
<comment type="cofactor">
    <cofactor evidence="2">
        <name>heme</name>
        <dbReference type="ChEBI" id="CHEBI:30413"/>
    </cofactor>
</comment>
<keyword evidence="14" id="KW-0503">Monooxygenase</keyword>
<keyword evidence="12" id="KW-0560">Oxidoreductase</keyword>
<comment type="similarity">
    <text evidence="5">Belongs to the cytochrome P450 family.</text>
</comment>
<accession>A0A1A3U8C3</accession>
<dbReference type="CDD" id="cd06206">
    <property type="entry name" value="bifunctional_CYPOR"/>
    <property type="match status" value="1"/>
</dbReference>
<dbReference type="InterPro" id="IPR003097">
    <property type="entry name" value="CysJ-like_FAD-binding"/>
</dbReference>
<keyword evidence="13" id="KW-0408">Iron</keyword>
<keyword evidence="11" id="KW-0521">NADP</keyword>
<evidence type="ECO:0000256" key="11">
    <source>
        <dbReference type="ARBA" id="ARBA00022857"/>
    </source>
</evidence>
<dbReference type="PANTHER" id="PTHR19384">
    <property type="entry name" value="NITRIC OXIDE SYNTHASE-RELATED"/>
    <property type="match status" value="1"/>
</dbReference>
<evidence type="ECO:0000256" key="8">
    <source>
        <dbReference type="ARBA" id="ARBA00022630"/>
    </source>
</evidence>
<evidence type="ECO:0000256" key="9">
    <source>
        <dbReference type="ARBA" id="ARBA00022723"/>
    </source>
</evidence>